<dbReference type="InterPro" id="IPR004358">
    <property type="entry name" value="Sig_transdc_His_kin-like_C"/>
</dbReference>
<keyword evidence="7" id="KW-0808">Transferase</keyword>
<feature type="region of interest" description="Disordered" evidence="4">
    <location>
        <begin position="422"/>
        <end position="442"/>
    </location>
</feature>
<evidence type="ECO:0000256" key="3">
    <source>
        <dbReference type="ARBA" id="ARBA00022553"/>
    </source>
</evidence>
<evidence type="ECO:0000256" key="1">
    <source>
        <dbReference type="ARBA" id="ARBA00000085"/>
    </source>
</evidence>
<evidence type="ECO:0000256" key="2">
    <source>
        <dbReference type="ARBA" id="ARBA00012438"/>
    </source>
</evidence>
<evidence type="ECO:0000256" key="5">
    <source>
        <dbReference type="SAM" id="Phobius"/>
    </source>
</evidence>
<feature type="transmembrane region" description="Helical" evidence="5">
    <location>
        <begin position="20"/>
        <end position="41"/>
    </location>
</feature>
<dbReference type="PANTHER" id="PTHR43065:SF50">
    <property type="entry name" value="HISTIDINE KINASE"/>
    <property type="match status" value="1"/>
</dbReference>
<sequence>MPQTPRSILAEADPEQVHKAIRAIGGLGPAVTNLALIVWYWGDWRVVLGTVAVGVCLTVTNSVLVERLASLVGRPLAETLRMLVNTGGIAVGGYLTHWSPLVWLFVPYNMLWFYGLDAWARPRMAVYLALVNGLAWWGGADPALNVAFTLFGVFGYLLSERRDVLFRNVLRRVLDQQTELQQAHARLQQMHQRALEQEKLSSLGTLAAGVAHEINNPMSFVTSNVDSLLRELRDTPGLPPHLQEYVDDALPATLDGIRRVNAIVTDLRRFARGDAEAPVAYELDGEVRAALRIVHGQLSHCAVETDLGDVGTLFGRPRQIVQVLVNLLANAGQATRAGGRIRVTTCREGDAVRVAIQDTGEGMSPETLKRLFQPFFTTKAPGSGTGLGLAVAHGIITSHGGRIDVESRPGEGSCFTLHLPAMLPRSQEDGGPSEKEESRSAA</sequence>
<dbReference type="PRINTS" id="PR00344">
    <property type="entry name" value="BCTRLSENSOR"/>
</dbReference>
<dbReference type="InterPro" id="IPR036890">
    <property type="entry name" value="HATPase_C_sf"/>
</dbReference>
<dbReference type="SUPFAM" id="SSF47384">
    <property type="entry name" value="Homodimeric domain of signal transducing histidine kinase"/>
    <property type="match status" value="1"/>
</dbReference>
<dbReference type="PROSITE" id="PS50109">
    <property type="entry name" value="HIS_KIN"/>
    <property type="match status" value="1"/>
</dbReference>
<feature type="transmembrane region" description="Helical" evidence="5">
    <location>
        <begin position="134"/>
        <end position="158"/>
    </location>
</feature>
<dbReference type="Pfam" id="PF00512">
    <property type="entry name" value="HisKA"/>
    <property type="match status" value="1"/>
</dbReference>
<dbReference type="PANTHER" id="PTHR43065">
    <property type="entry name" value="SENSOR HISTIDINE KINASE"/>
    <property type="match status" value="1"/>
</dbReference>
<dbReference type="RefSeq" id="WP_169351859.1">
    <property type="nucleotide sequence ID" value="NZ_JABBJJ010000464.1"/>
</dbReference>
<dbReference type="CDD" id="cd00082">
    <property type="entry name" value="HisKA"/>
    <property type="match status" value="1"/>
</dbReference>
<dbReference type="InterPro" id="IPR003594">
    <property type="entry name" value="HATPase_dom"/>
</dbReference>
<dbReference type="GO" id="GO:0000155">
    <property type="term" value="F:phosphorelay sensor kinase activity"/>
    <property type="evidence" value="ECO:0007669"/>
    <property type="project" value="InterPro"/>
</dbReference>
<feature type="transmembrane region" description="Helical" evidence="5">
    <location>
        <begin position="47"/>
        <end position="65"/>
    </location>
</feature>
<dbReference type="SMART" id="SM00387">
    <property type="entry name" value="HATPase_c"/>
    <property type="match status" value="1"/>
</dbReference>
<dbReference type="Gene3D" id="3.30.565.10">
    <property type="entry name" value="Histidine kinase-like ATPase, C-terminal domain"/>
    <property type="match status" value="1"/>
</dbReference>
<gene>
    <name evidence="7" type="ORF">HG543_48930</name>
</gene>
<name>A0A848LYX1_9BACT</name>
<evidence type="ECO:0000259" key="6">
    <source>
        <dbReference type="PROSITE" id="PS50109"/>
    </source>
</evidence>
<comment type="caution">
    <text evidence="7">The sequence shown here is derived from an EMBL/GenBank/DDBJ whole genome shotgun (WGS) entry which is preliminary data.</text>
</comment>
<organism evidence="7 8">
    <name type="scientific">Pyxidicoccus fallax</name>
    <dbReference type="NCBI Taxonomy" id="394095"/>
    <lineage>
        <taxon>Bacteria</taxon>
        <taxon>Pseudomonadati</taxon>
        <taxon>Myxococcota</taxon>
        <taxon>Myxococcia</taxon>
        <taxon>Myxococcales</taxon>
        <taxon>Cystobacterineae</taxon>
        <taxon>Myxococcaceae</taxon>
        <taxon>Pyxidicoccus</taxon>
    </lineage>
</organism>
<keyword evidence="5" id="KW-1133">Transmembrane helix</keyword>
<feature type="transmembrane region" description="Helical" evidence="5">
    <location>
        <begin position="86"/>
        <end position="114"/>
    </location>
</feature>
<dbReference type="InterPro" id="IPR036097">
    <property type="entry name" value="HisK_dim/P_sf"/>
</dbReference>
<evidence type="ECO:0000256" key="4">
    <source>
        <dbReference type="SAM" id="MobiDB-lite"/>
    </source>
</evidence>
<dbReference type="AlphaFoldDB" id="A0A848LYX1"/>
<dbReference type="InterPro" id="IPR005467">
    <property type="entry name" value="His_kinase_dom"/>
</dbReference>
<dbReference type="EMBL" id="JABBJJ010000464">
    <property type="protein sequence ID" value="NMO22732.1"/>
    <property type="molecule type" value="Genomic_DNA"/>
</dbReference>
<accession>A0A848LYX1</accession>
<evidence type="ECO:0000313" key="7">
    <source>
        <dbReference type="EMBL" id="NMO22732.1"/>
    </source>
</evidence>
<keyword evidence="3" id="KW-0597">Phosphoprotein</keyword>
<keyword evidence="8" id="KW-1185">Reference proteome</keyword>
<dbReference type="InterPro" id="IPR003661">
    <property type="entry name" value="HisK_dim/P_dom"/>
</dbReference>
<evidence type="ECO:0000313" key="8">
    <source>
        <dbReference type="Proteomes" id="UP000518300"/>
    </source>
</evidence>
<dbReference type="Pfam" id="PF02518">
    <property type="entry name" value="HATPase_c"/>
    <property type="match status" value="1"/>
</dbReference>
<keyword evidence="5" id="KW-0472">Membrane</keyword>
<feature type="domain" description="Histidine kinase" evidence="6">
    <location>
        <begin position="209"/>
        <end position="423"/>
    </location>
</feature>
<dbReference type="EC" id="2.7.13.3" evidence="2"/>
<proteinExistence type="predicted"/>
<reference evidence="7 8" key="1">
    <citation type="submission" date="2020-04" db="EMBL/GenBank/DDBJ databases">
        <title>Draft genome of Pyxidicoccus fallax type strain.</title>
        <authorList>
            <person name="Whitworth D.E."/>
        </authorList>
    </citation>
    <scope>NUCLEOTIDE SEQUENCE [LARGE SCALE GENOMIC DNA]</scope>
    <source>
        <strain evidence="7 8">DSM 14698</strain>
    </source>
</reference>
<feature type="compositionally biased region" description="Basic and acidic residues" evidence="4">
    <location>
        <begin position="426"/>
        <end position="442"/>
    </location>
</feature>
<dbReference type="SUPFAM" id="SSF55874">
    <property type="entry name" value="ATPase domain of HSP90 chaperone/DNA topoisomerase II/histidine kinase"/>
    <property type="match status" value="1"/>
</dbReference>
<dbReference type="SMART" id="SM00388">
    <property type="entry name" value="HisKA"/>
    <property type="match status" value="1"/>
</dbReference>
<dbReference type="Proteomes" id="UP000518300">
    <property type="component" value="Unassembled WGS sequence"/>
</dbReference>
<comment type="catalytic activity">
    <reaction evidence="1">
        <text>ATP + protein L-histidine = ADP + protein N-phospho-L-histidine.</text>
        <dbReference type="EC" id="2.7.13.3"/>
    </reaction>
</comment>
<protein>
    <recommendedName>
        <fullName evidence="2">histidine kinase</fullName>
        <ecNumber evidence="2">2.7.13.3</ecNumber>
    </recommendedName>
</protein>
<keyword evidence="5" id="KW-0812">Transmembrane</keyword>
<keyword evidence="7" id="KW-0418">Kinase</keyword>
<dbReference type="Gene3D" id="1.10.287.130">
    <property type="match status" value="1"/>
</dbReference>